<dbReference type="SMART" id="SM00671">
    <property type="entry name" value="SEL1"/>
    <property type="match status" value="3"/>
</dbReference>
<dbReference type="PANTHER" id="PTHR11102">
    <property type="entry name" value="SEL-1-LIKE PROTEIN"/>
    <property type="match status" value="1"/>
</dbReference>
<name>L7VWE0_9BACT</name>
<dbReference type="Gene3D" id="1.25.40.10">
    <property type="entry name" value="Tetratricopeptide repeat domain"/>
    <property type="match status" value="1"/>
</dbReference>
<sequence length="1224" mass="141291">MEGEGYEKFKESVLAVLKTFDYEGGIDDFELSYSRVVPDYLENPSGKIREEVVHETYDNGVYIKKIWLIPASSHEQNRLRLQETGEKIKTWWQQHPDKNSLPNPKLWPPRNKPEIKIEGLFSMALNNRDIARELFKGTVLQGILVFKGLSLADLRTSWLVSLAIQHIELFQTQEGRMTLFRNYDFPLGINGEEWQKILDLAAMHPLVCQDLLQNRHLTEHFKAISSEDMEKILHLQAGNSAHLHFLFADPILASKISPLHLLEFIVMHPKLELDKQIQTRFSEYSRIKAVQVFHTKNQWKHFLQKCTADKAFLRTAIICNLIPVLKLYESEYDRSIEAESPEFRIDNLLLDIVSELSSSNLALIDNPYLDNYSGKFLFELWERNDGFREHIKNQEILCKRYNIHKYIATLVSFTEKNIREQTQNTISKHNLPENIFDEYLESNCKPEILCKLWLLSPKTRKPIEKNDMLNTIFQAYKPLPDFAGESLFALVRYADIQMPELCLLLKRSEVLRLAFFNDSELLEAFFEWYKNTSFDTIISYILTEDTKAFISKRLGDFLDENKVKPLEKVFACFDIKRTDIDLFTEALLEKIIEKIALFDTALPLEIMTKALSINLDVLIKHPQAFRGYKTDVLYSLLRDFPRLFRVFLADAVLCKTLSGKNQALAFYGIAIRLTGDWRIAKISPSLLFELFLHAARAGHEKSMQELLDFESYIHAFHNRRLEQTLFRGKASNFYAQLPAEDHRQMIHQIMWMLLYNAGKFYNPLKALSLYGKHSHLNVDPGLLKKLLVCFCELNVSDIDAENPDLQFIKAAALEDEDFCRDALHCFSRTGSQELSLYFLNIAKDLARSDKNALFETVIKHLPNEALKPVIKKHYAAFMPELLMLGQRFFDAGTLEKALLCLAMAEKMGGFREAVLMSLDNTEAHYYFQTEFCSADHKRTCAFLHAILQDQETSGKKAEIFLKYLEMAALKGNLEAKLAMAFCYREGLGLNQDKKREFYYLEAAADQGSILANRLLGLALRDGDDIEENPEMAVTFLEKAAKKGDPEAQFAMASCYRKGFGVNPNDEKALKYLNLAANQGYTAARIRLARHYVYDYEKNYQKAIAIFSENKEQLSGKDLTAYCLAILFDWISTDRRNLLPEELLLLKTHVKKVLKTLSKMVNDSDKKPDEVLQKLVQAGCDKNFPIYLKDGGSDKFFACAQDKKVKKAFFEMKRVCERKSCQKTP</sequence>
<reference evidence="1" key="1">
    <citation type="submission" date="2012-09" db="EMBL/GenBank/DDBJ databases">
        <title>Metagenomic Characterization of a Microbial Community in Wastewater Detects High Levels of Antibiotic Resistance.</title>
        <authorList>
            <person name="Abrams M."/>
            <person name="Caldwell A."/>
            <person name="Vandaei E."/>
            <person name="Lee W."/>
            <person name="Perrott J."/>
            <person name="Khan S.Y."/>
            <person name="Ta J."/>
            <person name="Romero D."/>
            <person name="Nguyen V."/>
            <person name="Pourmand N."/>
            <person name="Ouverney C.C."/>
        </authorList>
    </citation>
    <scope>NUCLEOTIDE SEQUENCE</scope>
</reference>
<dbReference type="SUPFAM" id="SSF81901">
    <property type="entry name" value="HCP-like"/>
    <property type="match status" value="1"/>
</dbReference>
<dbReference type="InterPro" id="IPR050767">
    <property type="entry name" value="Sel1_AlgK"/>
</dbReference>
<dbReference type="InterPro" id="IPR006597">
    <property type="entry name" value="Sel1-like"/>
</dbReference>
<dbReference type="PANTHER" id="PTHR11102:SF160">
    <property type="entry name" value="ERAD-ASSOCIATED E3 UBIQUITIN-PROTEIN LIGASE COMPONENT HRD3"/>
    <property type="match status" value="1"/>
</dbReference>
<dbReference type="AlphaFoldDB" id="L7VWE0"/>
<organism evidence="1">
    <name type="scientific">uncultured bacterium A1Q1_fos_2140</name>
    <dbReference type="NCBI Taxonomy" id="1256565"/>
    <lineage>
        <taxon>Bacteria</taxon>
        <taxon>environmental samples</taxon>
    </lineage>
</organism>
<evidence type="ECO:0000313" key="1">
    <source>
        <dbReference type="EMBL" id="AGC71869.1"/>
    </source>
</evidence>
<dbReference type="InterPro" id="IPR011990">
    <property type="entry name" value="TPR-like_helical_dom_sf"/>
</dbReference>
<protein>
    <submittedName>
        <fullName evidence="1">Uncharacterized protein</fullName>
    </submittedName>
</protein>
<proteinExistence type="predicted"/>
<accession>L7VWE0</accession>
<dbReference type="EMBL" id="JX649885">
    <property type="protein sequence ID" value="AGC71869.1"/>
    <property type="molecule type" value="Genomic_DNA"/>
</dbReference>
<dbReference type="Pfam" id="PF08238">
    <property type="entry name" value="Sel1"/>
    <property type="match status" value="3"/>
</dbReference>